<dbReference type="InterPro" id="IPR056026">
    <property type="entry name" value="DUF7607"/>
</dbReference>
<feature type="coiled-coil region" evidence="9">
    <location>
        <begin position="412"/>
        <end position="439"/>
    </location>
</feature>
<keyword evidence="3" id="KW-0547">Nucleotide-binding</keyword>
<dbReference type="GO" id="GO:0003677">
    <property type="term" value="F:DNA binding"/>
    <property type="evidence" value="ECO:0007669"/>
    <property type="project" value="UniProtKB-KW"/>
</dbReference>
<dbReference type="Gene3D" id="3.40.50.10810">
    <property type="entry name" value="Tandem AAA-ATPase domain"/>
    <property type="match status" value="1"/>
</dbReference>
<keyword evidence="5" id="KW-0347">Helicase</keyword>
<evidence type="ECO:0000256" key="7">
    <source>
        <dbReference type="ARBA" id="ARBA00023125"/>
    </source>
</evidence>
<dbReference type="InterPro" id="IPR014001">
    <property type="entry name" value="Helicase_ATP-bd"/>
</dbReference>
<keyword evidence="8" id="KW-0539">Nucleus</keyword>
<feature type="region of interest" description="Disordered" evidence="10">
    <location>
        <begin position="1753"/>
        <end position="1830"/>
    </location>
</feature>
<dbReference type="Pfam" id="PF00176">
    <property type="entry name" value="SNF2-rel_dom"/>
    <property type="match status" value="1"/>
</dbReference>
<dbReference type="PROSITE" id="PS51194">
    <property type="entry name" value="HELICASE_CTER"/>
    <property type="match status" value="1"/>
</dbReference>
<evidence type="ECO:0000256" key="2">
    <source>
        <dbReference type="ARBA" id="ARBA00007025"/>
    </source>
</evidence>
<sequence length="1830" mass="203797">MAQDDQNDPFLWDAGRLVQELYCPGLNSRLPDPAILGAKLREQQLDGQTLLTWTDVDLPISDLWADLDIKSSKHKVAMKEAIRRLQKRSRKYDAWKTFEEGSSQLAPNTSVSFKPKPLDNGEPPHAADVYQASPTVPNDSLSKDPAASANDSSPEAPTSTNSHMAPVESILPPALPSQAAGEDMGVDLPTIEQSRIPGPPTELPNTDGPLTKKRKLAPETLSSAPVRARTDYIPTEADDFLIGTTEVFLQRLDSHPGYLGPTTLQPDMITKPPMTDDLEMDQREFGWVRPKGIPRGRITQVSKAMQRFLRQNLVSTASVDPESEEQPLPPFGESDDDEDVDSETWLEIEKEEQEREALKVRMLAAKKRDLTKEEVKMAVENAKQTLQAEWIEAKKPKKDRKAYELWRAARRNNSRQHKINMATKRLKELEDREKKYTEEFLRGDWTTKDNTEGTACQILDATISDKMTEQWLIDLLRNPNEPPRPSTMSRITRTPKTPVICGEDEEILTDESDMDDFVVSDMQIDSTQRPEDDAFPVADDDEDPATPLADVALPKTPSPPEEIKSEDLVLTTPCQAGPAEVIESRSSLVPMKEFDERPALTDVMTIGEKGAKYWAELQDPERVVVALLYSWSPIQRSDVFTVVKGHGGLEIWEAYMKPFVDTKKAAPDTVAFSLIGLFDAYTKPTISRLDKIGPITPMRFKREERRFQGFCDLINLVVPHFPSSTLQTPTRTMLASLPTDVPDIQDASGVANPADEDSDSESLSSSSSDNMLPLSSRKKRRPRDQKAEDLRANTKLQEEEFEKRRRMLRDRLAQSGAVSGDKSRLIVNETKASDDQALIYINGSIGSKIKDHQIEGVRFMWNQVVVDSKASHGALLAHSMGLGKTMQVITLLVVIAEASRSPDSSVSSQIPKELQKSQTLILCPAGLVENWVDEILLWAPDKLLGELFKIAAEVNSELRCKMIREWASKGGVLVIGIGLFTAFCKGDQEIAELLWDKPSMVVCDEAHNIKNPLSQRHQATSRFKTMNRIAMTGSPLTNNVSDYYYMINWVAPNYLANYEEFADRFEKPIKEGLYVDSSDYQRRKARKQLHALKGLVDPIVHRRDILALADELPVKKEFILTVSLTEMQRKSYTTYLEAVRSPKVEDQIQGQARIWSLVAALARLLAHPQIFKIHLLKQKKEAAKEQRKKRSSKAVEEEDEVDLPQDLRSQVLATLTDRKIENYAQSNKIAVLLQILDECKRVGDKVLIFSQSLDTLDYLVNVFNTQKRIYQRLDGSVGTGDRQVAVKRFNTDPSIEIYLISTKAGGVGLNIYGANRVVIFDFKFSPTDEQQAIGRSYRIGQTKPVYVYWLTAGGTYEDAIHNIAVFKKQLASRVVDKKNPDPWSNKMSEYFKLPVTPDQKDFTKALHQDSVLDALIKSSQKTGIIRSITSTETFEKEEVYELTAEERLDAEKTIEEERLRIQNPEEHKRREHQRMLQLRTALQTGQIGSLQASSAGVPPHMRDTHDSGPPPLTSGTNGVGFSGSTVAAGVNGLSSPGIVVPNSRSSDETPSTLTSCLAQASLATTLVSPVHAFGSKKSPTGGTIPAFQGILQGQAQGSSENVPPVALATAPGPILANGTFYRTGPDAPWPARPGGAPLPLQDKESQLLALLTGHAETLLQIGRKPLVSPSELLSRLDTALEKSNVTGLPRIDKFQNLERCIRDNLRFAEALLVGYLDPEELVTMERQRMDEISSKYSSMGVTDFTDTVWKIRGGSKQRHSSNRPTKPPPTQQQRRSISTGKTESSDLGSRRIKGVNGGDAKGKASGQFKKKKKPLSQRPGDSADTPHVID</sequence>
<evidence type="ECO:0000256" key="3">
    <source>
        <dbReference type="ARBA" id="ARBA00022741"/>
    </source>
</evidence>
<accession>A0AAE0IC95</accession>
<feature type="compositionally biased region" description="Polar residues" evidence="10">
    <location>
        <begin position="103"/>
        <end position="112"/>
    </location>
</feature>
<evidence type="ECO:0000259" key="12">
    <source>
        <dbReference type="PROSITE" id="PS51194"/>
    </source>
</evidence>
<dbReference type="GO" id="GO:0016887">
    <property type="term" value="F:ATP hydrolysis activity"/>
    <property type="evidence" value="ECO:0007669"/>
    <property type="project" value="InterPro"/>
</dbReference>
<keyword evidence="7" id="KW-0238">DNA-binding</keyword>
<dbReference type="InterPro" id="IPR000330">
    <property type="entry name" value="SNF2_N"/>
</dbReference>
<feature type="region of interest" description="Disordered" evidence="10">
    <location>
        <begin position="315"/>
        <end position="339"/>
    </location>
</feature>
<feature type="compositionally biased region" description="Low complexity" evidence="10">
    <location>
        <begin position="761"/>
        <end position="775"/>
    </location>
</feature>
<dbReference type="InterPro" id="IPR038718">
    <property type="entry name" value="SNF2-like_sf"/>
</dbReference>
<evidence type="ECO:0000256" key="8">
    <source>
        <dbReference type="ARBA" id="ARBA00023242"/>
    </source>
</evidence>
<dbReference type="PANTHER" id="PTHR45797:SF1">
    <property type="entry name" value="HELICASE ARIP4"/>
    <property type="match status" value="1"/>
</dbReference>
<feature type="region of interest" description="Disordered" evidence="10">
    <location>
        <begin position="740"/>
        <end position="796"/>
    </location>
</feature>
<keyword evidence="6" id="KW-0067">ATP-binding</keyword>
<dbReference type="InterPro" id="IPR027417">
    <property type="entry name" value="P-loop_NTPase"/>
</dbReference>
<dbReference type="InterPro" id="IPR044574">
    <property type="entry name" value="ARIP4-like"/>
</dbReference>
<feature type="compositionally biased region" description="Polar residues" evidence="10">
    <location>
        <begin position="149"/>
        <end position="163"/>
    </location>
</feature>
<evidence type="ECO:0000313" key="13">
    <source>
        <dbReference type="EMBL" id="KAK3322361.1"/>
    </source>
</evidence>
<organism evidence="13 14">
    <name type="scientific">Apodospora peruviana</name>
    <dbReference type="NCBI Taxonomy" id="516989"/>
    <lineage>
        <taxon>Eukaryota</taxon>
        <taxon>Fungi</taxon>
        <taxon>Dikarya</taxon>
        <taxon>Ascomycota</taxon>
        <taxon>Pezizomycotina</taxon>
        <taxon>Sordariomycetes</taxon>
        <taxon>Sordariomycetidae</taxon>
        <taxon>Sordariales</taxon>
        <taxon>Lasiosphaeriaceae</taxon>
        <taxon>Apodospora</taxon>
    </lineage>
</organism>
<feature type="compositionally biased region" description="Basic and acidic residues" evidence="10">
    <location>
        <begin position="784"/>
        <end position="796"/>
    </location>
</feature>
<keyword evidence="9" id="KW-0175">Coiled coil</keyword>
<evidence type="ECO:0000256" key="10">
    <source>
        <dbReference type="SAM" id="MobiDB-lite"/>
    </source>
</evidence>
<feature type="region of interest" description="Disordered" evidence="10">
    <location>
        <begin position="525"/>
        <end position="563"/>
    </location>
</feature>
<dbReference type="InterPro" id="IPR049730">
    <property type="entry name" value="SNF2/RAD54-like_C"/>
</dbReference>
<dbReference type="EMBL" id="JAUEDM010000003">
    <property type="protein sequence ID" value="KAK3322361.1"/>
    <property type="molecule type" value="Genomic_DNA"/>
</dbReference>
<proteinExistence type="inferred from homology"/>
<dbReference type="GO" id="GO:0004386">
    <property type="term" value="F:helicase activity"/>
    <property type="evidence" value="ECO:0007669"/>
    <property type="project" value="UniProtKB-KW"/>
</dbReference>
<dbReference type="Gene3D" id="3.40.50.300">
    <property type="entry name" value="P-loop containing nucleotide triphosphate hydrolases"/>
    <property type="match status" value="1"/>
</dbReference>
<evidence type="ECO:0000256" key="1">
    <source>
        <dbReference type="ARBA" id="ARBA00004123"/>
    </source>
</evidence>
<feature type="compositionally biased region" description="Polar residues" evidence="10">
    <location>
        <begin position="1776"/>
        <end position="1787"/>
    </location>
</feature>
<name>A0AAE0IC95_9PEZI</name>
<dbReference type="SUPFAM" id="SSF52540">
    <property type="entry name" value="P-loop containing nucleoside triphosphate hydrolases"/>
    <property type="match status" value="2"/>
</dbReference>
<gene>
    <name evidence="13" type="ORF">B0H66DRAFT_200554</name>
</gene>
<feature type="domain" description="Helicase ATP-binding" evidence="11">
    <location>
        <begin position="865"/>
        <end position="1053"/>
    </location>
</feature>
<comment type="subcellular location">
    <subcellularLocation>
        <location evidence="1">Nucleus</location>
    </subcellularLocation>
</comment>
<keyword evidence="4" id="KW-0378">Hydrolase</keyword>
<evidence type="ECO:0000259" key="11">
    <source>
        <dbReference type="PROSITE" id="PS51192"/>
    </source>
</evidence>
<dbReference type="CDD" id="cd18793">
    <property type="entry name" value="SF2_C_SNF"/>
    <property type="match status" value="1"/>
</dbReference>
<comment type="caution">
    <text evidence="13">The sequence shown here is derived from an EMBL/GenBank/DDBJ whole genome shotgun (WGS) entry which is preliminary data.</text>
</comment>
<dbReference type="GO" id="GO:0005634">
    <property type="term" value="C:nucleus"/>
    <property type="evidence" value="ECO:0007669"/>
    <property type="project" value="UniProtKB-SubCell"/>
</dbReference>
<dbReference type="PROSITE" id="PS51192">
    <property type="entry name" value="HELICASE_ATP_BIND_1"/>
    <property type="match status" value="1"/>
</dbReference>
<feature type="region of interest" description="Disordered" evidence="10">
    <location>
        <begin position="103"/>
        <end position="166"/>
    </location>
</feature>
<dbReference type="Proteomes" id="UP001283341">
    <property type="component" value="Unassembled WGS sequence"/>
</dbReference>
<keyword evidence="14" id="KW-1185">Reference proteome</keyword>
<reference evidence="13" key="2">
    <citation type="submission" date="2023-06" db="EMBL/GenBank/DDBJ databases">
        <authorList>
            <consortium name="Lawrence Berkeley National Laboratory"/>
            <person name="Haridas S."/>
            <person name="Hensen N."/>
            <person name="Bonometti L."/>
            <person name="Westerberg I."/>
            <person name="Brannstrom I.O."/>
            <person name="Guillou S."/>
            <person name="Cros-Aarteil S."/>
            <person name="Calhoun S."/>
            <person name="Kuo A."/>
            <person name="Mondo S."/>
            <person name="Pangilinan J."/>
            <person name="Riley R."/>
            <person name="Labutti K."/>
            <person name="Andreopoulos B."/>
            <person name="Lipzen A."/>
            <person name="Chen C."/>
            <person name="Yanf M."/>
            <person name="Daum C."/>
            <person name="Ng V."/>
            <person name="Clum A."/>
            <person name="Steindorff A."/>
            <person name="Ohm R."/>
            <person name="Martin F."/>
            <person name="Silar P."/>
            <person name="Natvig D."/>
            <person name="Lalanne C."/>
            <person name="Gautier V."/>
            <person name="Ament-Velasquez S.L."/>
            <person name="Kruys A."/>
            <person name="Hutchinson M.I."/>
            <person name="Powell A.J."/>
            <person name="Barry K."/>
            <person name="Miller A.N."/>
            <person name="Grigoriev I.V."/>
            <person name="Debuchy R."/>
            <person name="Gladieux P."/>
            <person name="Thoren M.H."/>
            <person name="Johannesson H."/>
        </authorList>
    </citation>
    <scope>NUCLEOTIDE SEQUENCE</scope>
    <source>
        <strain evidence="13">CBS 118394</strain>
    </source>
</reference>
<evidence type="ECO:0000256" key="6">
    <source>
        <dbReference type="ARBA" id="ARBA00022840"/>
    </source>
</evidence>
<feature type="region of interest" description="Disordered" evidence="10">
    <location>
        <begin position="1487"/>
        <end position="1520"/>
    </location>
</feature>
<evidence type="ECO:0000313" key="14">
    <source>
        <dbReference type="Proteomes" id="UP001283341"/>
    </source>
</evidence>
<dbReference type="InterPro" id="IPR001650">
    <property type="entry name" value="Helicase_C-like"/>
</dbReference>
<dbReference type="Pfam" id="PF24580">
    <property type="entry name" value="DUF7607"/>
    <property type="match status" value="1"/>
</dbReference>
<dbReference type="SMART" id="SM00490">
    <property type="entry name" value="HELICc"/>
    <property type="match status" value="1"/>
</dbReference>
<dbReference type="SMART" id="SM00487">
    <property type="entry name" value="DEXDc"/>
    <property type="match status" value="1"/>
</dbReference>
<dbReference type="GO" id="GO:0005524">
    <property type="term" value="F:ATP binding"/>
    <property type="evidence" value="ECO:0007669"/>
    <property type="project" value="UniProtKB-KW"/>
</dbReference>
<evidence type="ECO:0000256" key="4">
    <source>
        <dbReference type="ARBA" id="ARBA00022801"/>
    </source>
</evidence>
<comment type="similarity">
    <text evidence="2">Belongs to the SNF2/RAD54 helicase family.</text>
</comment>
<dbReference type="Pfam" id="PF00271">
    <property type="entry name" value="Helicase_C"/>
    <property type="match status" value="1"/>
</dbReference>
<feature type="domain" description="Helicase C-terminal" evidence="12">
    <location>
        <begin position="1231"/>
        <end position="1391"/>
    </location>
</feature>
<protein>
    <submittedName>
        <fullName evidence="13">Uncharacterized protein</fullName>
    </submittedName>
</protein>
<dbReference type="PANTHER" id="PTHR45797">
    <property type="entry name" value="RAD54-LIKE"/>
    <property type="match status" value="1"/>
</dbReference>
<evidence type="ECO:0000256" key="5">
    <source>
        <dbReference type="ARBA" id="ARBA00022806"/>
    </source>
</evidence>
<feature type="region of interest" description="Disordered" evidence="10">
    <location>
        <begin position="190"/>
        <end position="217"/>
    </location>
</feature>
<evidence type="ECO:0000256" key="9">
    <source>
        <dbReference type="SAM" id="Coils"/>
    </source>
</evidence>
<reference evidence="13" key="1">
    <citation type="journal article" date="2023" name="Mol. Phylogenet. Evol.">
        <title>Genome-scale phylogeny and comparative genomics of the fungal order Sordariales.</title>
        <authorList>
            <person name="Hensen N."/>
            <person name="Bonometti L."/>
            <person name="Westerberg I."/>
            <person name="Brannstrom I.O."/>
            <person name="Guillou S."/>
            <person name="Cros-Aarteil S."/>
            <person name="Calhoun S."/>
            <person name="Haridas S."/>
            <person name="Kuo A."/>
            <person name="Mondo S."/>
            <person name="Pangilinan J."/>
            <person name="Riley R."/>
            <person name="LaButti K."/>
            <person name="Andreopoulos B."/>
            <person name="Lipzen A."/>
            <person name="Chen C."/>
            <person name="Yan M."/>
            <person name="Daum C."/>
            <person name="Ng V."/>
            <person name="Clum A."/>
            <person name="Steindorff A."/>
            <person name="Ohm R.A."/>
            <person name="Martin F."/>
            <person name="Silar P."/>
            <person name="Natvig D.O."/>
            <person name="Lalanne C."/>
            <person name="Gautier V."/>
            <person name="Ament-Velasquez S.L."/>
            <person name="Kruys A."/>
            <person name="Hutchinson M.I."/>
            <person name="Powell A.J."/>
            <person name="Barry K."/>
            <person name="Miller A.N."/>
            <person name="Grigoriev I.V."/>
            <person name="Debuchy R."/>
            <person name="Gladieux P."/>
            <person name="Hiltunen Thoren M."/>
            <person name="Johannesson H."/>
        </authorList>
    </citation>
    <scope>NUCLEOTIDE SEQUENCE</scope>
    <source>
        <strain evidence="13">CBS 118394</strain>
    </source>
</reference>